<proteinExistence type="predicted"/>
<reference evidence="2" key="1">
    <citation type="submission" date="2024-05" db="EMBL/GenBank/DDBJ databases">
        <title>30 novel species of actinomycetes from the DSMZ collection.</title>
        <authorList>
            <person name="Nouioui I."/>
        </authorList>
    </citation>
    <scope>NUCLEOTIDE SEQUENCE</scope>
    <source>
        <strain evidence="2">DSM 3412</strain>
    </source>
</reference>
<comment type="caution">
    <text evidence="2">The sequence shown here is derived from an EMBL/GenBank/DDBJ whole genome shotgun (WGS) entry which is preliminary data.</text>
</comment>
<evidence type="ECO:0000313" key="3">
    <source>
        <dbReference type="Proteomes" id="UP001180737"/>
    </source>
</evidence>
<sequence length="124" mass="13286">MKFRKNVAAAIVAAGVALTLGAAGTASASSHYSVPGGQVKFTSKGEILKVWDTKAGKTGLYVSVYDESAKNPTMDGCHVKGKGKSKTCNMKFKNGHKLDINVFSYTKWSDHNTRELVASWSDKA</sequence>
<organism evidence="2 3">
    <name type="scientific">Streptomyces gottesmaniae</name>
    <dbReference type="NCBI Taxonomy" id="3075518"/>
    <lineage>
        <taxon>Bacteria</taxon>
        <taxon>Bacillati</taxon>
        <taxon>Actinomycetota</taxon>
        <taxon>Actinomycetes</taxon>
        <taxon>Kitasatosporales</taxon>
        <taxon>Streptomycetaceae</taxon>
        <taxon>Streptomyces</taxon>
    </lineage>
</organism>
<feature type="signal peptide" evidence="1">
    <location>
        <begin position="1"/>
        <end position="28"/>
    </location>
</feature>
<evidence type="ECO:0000313" key="2">
    <source>
        <dbReference type="EMBL" id="MDT0570658.1"/>
    </source>
</evidence>
<dbReference type="Proteomes" id="UP001180737">
    <property type="component" value="Unassembled WGS sequence"/>
</dbReference>
<name>A0ABU2Z253_9ACTN</name>
<feature type="chain" id="PRO_5046904575" evidence="1">
    <location>
        <begin position="29"/>
        <end position="124"/>
    </location>
</feature>
<accession>A0ABU2Z253</accession>
<evidence type="ECO:0000256" key="1">
    <source>
        <dbReference type="SAM" id="SignalP"/>
    </source>
</evidence>
<dbReference type="EMBL" id="JAVRFJ010000023">
    <property type="protein sequence ID" value="MDT0570658.1"/>
    <property type="molecule type" value="Genomic_DNA"/>
</dbReference>
<dbReference type="RefSeq" id="WP_033528353.1">
    <property type="nucleotide sequence ID" value="NZ_JAVRFJ010000023.1"/>
</dbReference>
<keyword evidence="3" id="KW-1185">Reference proteome</keyword>
<keyword evidence="1" id="KW-0732">Signal</keyword>
<gene>
    <name evidence="2" type="ORF">RM704_24910</name>
</gene>
<protein>
    <submittedName>
        <fullName evidence="2">Uncharacterized protein</fullName>
    </submittedName>
</protein>